<keyword evidence="6" id="KW-1278">Translocase</keyword>
<keyword evidence="3" id="KW-0997">Cell inner membrane</keyword>
<dbReference type="PANTHER" id="PTHR42781">
    <property type="entry name" value="SPERMIDINE/PUTRESCINE IMPORT ATP-BINDING PROTEIN POTA"/>
    <property type="match status" value="1"/>
</dbReference>
<evidence type="ECO:0000256" key="1">
    <source>
        <dbReference type="ARBA" id="ARBA00022448"/>
    </source>
</evidence>
<dbReference type="InterPro" id="IPR003439">
    <property type="entry name" value="ABC_transporter-like_ATP-bd"/>
</dbReference>
<dbReference type="Gene3D" id="3.40.50.300">
    <property type="entry name" value="P-loop containing nucleotide triphosphate hydrolases"/>
    <property type="match status" value="1"/>
</dbReference>
<keyword evidence="2" id="KW-1003">Cell membrane</keyword>
<name>A0ABW2B0H7_9RHOB</name>
<dbReference type="EMBL" id="JBHSWG010000001">
    <property type="protein sequence ID" value="MFC6758519.1"/>
    <property type="molecule type" value="Genomic_DNA"/>
</dbReference>
<evidence type="ECO:0000256" key="5">
    <source>
        <dbReference type="ARBA" id="ARBA00022840"/>
    </source>
</evidence>
<evidence type="ECO:0000313" key="9">
    <source>
        <dbReference type="EMBL" id="MFC6758519.1"/>
    </source>
</evidence>
<protein>
    <submittedName>
        <fullName evidence="9">ATP-binding cassette domain-containing protein</fullName>
    </submittedName>
</protein>
<keyword evidence="7" id="KW-0472">Membrane</keyword>
<evidence type="ECO:0000256" key="4">
    <source>
        <dbReference type="ARBA" id="ARBA00022741"/>
    </source>
</evidence>
<organism evidence="9 10">
    <name type="scientific">Sulfitobacter porphyrae</name>
    <dbReference type="NCBI Taxonomy" id="1246864"/>
    <lineage>
        <taxon>Bacteria</taxon>
        <taxon>Pseudomonadati</taxon>
        <taxon>Pseudomonadota</taxon>
        <taxon>Alphaproteobacteria</taxon>
        <taxon>Rhodobacterales</taxon>
        <taxon>Roseobacteraceae</taxon>
        <taxon>Sulfitobacter</taxon>
    </lineage>
</organism>
<keyword evidence="1" id="KW-0813">Transport</keyword>
<evidence type="ECO:0000259" key="8">
    <source>
        <dbReference type="PROSITE" id="PS50893"/>
    </source>
</evidence>
<dbReference type="InterPro" id="IPR050093">
    <property type="entry name" value="ABC_SmlMolc_Importer"/>
</dbReference>
<comment type="caution">
    <text evidence="9">The sequence shown here is derived from an EMBL/GenBank/DDBJ whole genome shotgun (WGS) entry which is preliminary data.</text>
</comment>
<dbReference type="Proteomes" id="UP001596353">
    <property type="component" value="Unassembled WGS sequence"/>
</dbReference>
<dbReference type="InterPro" id="IPR027417">
    <property type="entry name" value="P-loop_NTPase"/>
</dbReference>
<dbReference type="InterPro" id="IPR003593">
    <property type="entry name" value="AAA+_ATPase"/>
</dbReference>
<accession>A0ABW2B0H7</accession>
<evidence type="ECO:0000256" key="3">
    <source>
        <dbReference type="ARBA" id="ARBA00022519"/>
    </source>
</evidence>
<dbReference type="GO" id="GO:0005524">
    <property type="term" value="F:ATP binding"/>
    <property type="evidence" value="ECO:0007669"/>
    <property type="project" value="UniProtKB-KW"/>
</dbReference>
<sequence length="230" mass="24426">MLRIEKVEITLGSFRLSADMTLEQGRKYAVIGPSGAGKSTLLGALGGFVPLTAGRLVWQGQDITQAAPGARPMTMLFQDNNLFPHLSVTQNVGLGINPDMRLSAEDRSRVTQALERVGLSAYADKRPGALSGGQQGRVALARVLVQARPLLLLDEPFAALGPALRNEMLDLVQDLVAETGAALIMVTHAPDDVRRIADEVIFVAGGVAEAPQPAAALMDNPPPELRDYLG</sequence>
<keyword evidence="5 9" id="KW-0067">ATP-binding</keyword>
<dbReference type="PROSITE" id="PS50893">
    <property type="entry name" value="ABC_TRANSPORTER_2"/>
    <property type="match status" value="1"/>
</dbReference>
<feature type="domain" description="ABC transporter" evidence="8">
    <location>
        <begin position="2"/>
        <end position="230"/>
    </location>
</feature>
<dbReference type="PANTHER" id="PTHR42781:SF1">
    <property type="entry name" value="THIAMINE IMPORT ATP-BINDING PROTEIN THIQ"/>
    <property type="match status" value="1"/>
</dbReference>
<dbReference type="SMART" id="SM00382">
    <property type="entry name" value="AAA"/>
    <property type="match status" value="1"/>
</dbReference>
<reference evidence="10" key="1">
    <citation type="journal article" date="2019" name="Int. J. Syst. Evol. Microbiol.">
        <title>The Global Catalogue of Microorganisms (GCM) 10K type strain sequencing project: providing services to taxonomists for standard genome sequencing and annotation.</title>
        <authorList>
            <consortium name="The Broad Institute Genomics Platform"/>
            <consortium name="The Broad Institute Genome Sequencing Center for Infectious Disease"/>
            <person name="Wu L."/>
            <person name="Ma J."/>
        </authorList>
    </citation>
    <scope>NUCLEOTIDE SEQUENCE [LARGE SCALE GENOMIC DNA]</scope>
    <source>
        <strain evidence="10">CCUG 66188</strain>
    </source>
</reference>
<evidence type="ECO:0000256" key="6">
    <source>
        <dbReference type="ARBA" id="ARBA00022967"/>
    </source>
</evidence>
<proteinExistence type="predicted"/>
<keyword evidence="10" id="KW-1185">Reference proteome</keyword>
<gene>
    <name evidence="9" type="ORF">ACFQFQ_01790</name>
</gene>
<dbReference type="Pfam" id="PF00005">
    <property type="entry name" value="ABC_tran"/>
    <property type="match status" value="1"/>
</dbReference>
<evidence type="ECO:0000256" key="7">
    <source>
        <dbReference type="ARBA" id="ARBA00023136"/>
    </source>
</evidence>
<evidence type="ECO:0000313" key="10">
    <source>
        <dbReference type="Proteomes" id="UP001596353"/>
    </source>
</evidence>
<keyword evidence="4" id="KW-0547">Nucleotide-binding</keyword>
<evidence type="ECO:0000256" key="2">
    <source>
        <dbReference type="ARBA" id="ARBA00022475"/>
    </source>
</evidence>
<dbReference type="SUPFAM" id="SSF52540">
    <property type="entry name" value="P-loop containing nucleoside triphosphate hydrolases"/>
    <property type="match status" value="1"/>
</dbReference>